<evidence type="ECO:0000259" key="3">
    <source>
        <dbReference type="Pfam" id="PF00496"/>
    </source>
</evidence>
<comment type="similarity">
    <text evidence="2">Belongs to the bacterial solute-binding protein 5 family.</text>
</comment>
<dbReference type="InterPro" id="IPR030678">
    <property type="entry name" value="Peptide/Ni-bd"/>
</dbReference>
<dbReference type="PANTHER" id="PTHR30290">
    <property type="entry name" value="PERIPLASMIC BINDING COMPONENT OF ABC TRANSPORTER"/>
    <property type="match status" value="1"/>
</dbReference>
<accession>A0ABT9E5Z3</accession>
<feature type="domain" description="Solute-binding protein family 5" evidence="3">
    <location>
        <begin position="73"/>
        <end position="414"/>
    </location>
</feature>
<evidence type="ECO:0000256" key="1">
    <source>
        <dbReference type="ARBA" id="ARBA00004418"/>
    </source>
</evidence>
<dbReference type="Gene3D" id="3.40.190.10">
    <property type="entry name" value="Periplasmic binding protein-like II"/>
    <property type="match status" value="1"/>
</dbReference>
<dbReference type="SUPFAM" id="SSF53850">
    <property type="entry name" value="Periplasmic binding protein-like II"/>
    <property type="match status" value="1"/>
</dbReference>
<dbReference type="CDD" id="cd08516">
    <property type="entry name" value="PBP2_NikA_DppA_OppA_like_11"/>
    <property type="match status" value="1"/>
</dbReference>
<organism evidence="4 5">
    <name type="scientific">Paracraurococcus lichenis</name>
    <dbReference type="NCBI Taxonomy" id="3064888"/>
    <lineage>
        <taxon>Bacteria</taxon>
        <taxon>Pseudomonadati</taxon>
        <taxon>Pseudomonadota</taxon>
        <taxon>Alphaproteobacteria</taxon>
        <taxon>Acetobacterales</taxon>
        <taxon>Roseomonadaceae</taxon>
        <taxon>Paracraurococcus</taxon>
    </lineage>
</organism>
<reference evidence="4 5" key="1">
    <citation type="submission" date="2023-08" db="EMBL/GenBank/DDBJ databases">
        <title>The draft genome sequence of Paracraurococcus sp. LOR1-02.</title>
        <authorList>
            <person name="Kingkaew E."/>
            <person name="Tanasupawat S."/>
        </authorList>
    </citation>
    <scope>NUCLEOTIDE SEQUENCE [LARGE SCALE GENOMIC DNA]</scope>
    <source>
        <strain evidence="4 5">LOR1-02</strain>
    </source>
</reference>
<dbReference type="PIRSF" id="PIRSF002741">
    <property type="entry name" value="MppA"/>
    <property type="match status" value="1"/>
</dbReference>
<evidence type="ECO:0000313" key="4">
    <source>
        <dbReference type="EMBL" id="MDO9711592.1"/>
    </source>
</evidence>
<dbReference type="InterPro" id="IPR039424">
    <property type="entry name" value="SBP_5"/>
</dbReference>
<name>A0ABT9E5Z3_9PROT</name>
<protein>
    <submittedName>
        <fullName evidence="4">ABC transporter substrate-binding protein</fullName>
    </submittedName>
</protein>
<dbReference type="InterPro" id="IPR000914">
    <property type="entry name" value="SBP_5_dom"/>
</dbReference>
<gene>
    <name evidence="4" type="ORF">Q7A36_24810</name>
</gene>
<dbReference type="Pfam" id="PF00496">
    <property type="entry name" value="SBP_bac_5"/>
    <property type="match status" value="1"/>
</dbReference>
<evidence type="ECO:0000313" key="5">
    <source>
        <dbReference type="Proteomes" id="UP001243009"/>
    </source>
</evidence>
<evidence type="ECO:0000256" key="2">
    <source>
        <dbReference type="ARBA" id="ARBA00005695"/>
    </source>
</evidence>
<comment type="subcellular location">
    <subcellularLocation>
        <location evidence="1">Periplasm</location>
    </subcellularLocation>
</comment>
<dbReference type="EMBL" id="JAUTWS010000031">
    <property type="protein sequence ID" value="MDO9711592.1"/>
    <property type="molecule type" value="Genomic_DNA"/>
</dbReference>
<dbReference type="Gene3D" id="3.90.76.10">
    <property type="entry name" value="Dipeptide-binding Protein, Domain 1"/>
    <property type="match status" value="1"/>
</dbReference>
<dbReference type="RefSeq" id="WP_305106450.1">
    <property type="nucleotide sequence ID" value="NZ_JAUTWS010000031.1"/>
</dbReference>
<sequence>MRLTRRSLVAAGAGLPFLSLPQARAQRAPGQFRFGLSAFPPSVQAWANTGTAAATVKLLIHRGLLSYDTSGNLRGELAESWTNEGPETWVFRLRPNAVFQNGDPVTAADIQWNLEQIAAERSTAFYRTEMQGIARIEAPDERTIRIIMKTPVATLPYWMASYHMGMVSRRSTPQQQIGAGPFVVRGQERGTAMDLVAFDRYYKPGLPRLKEVRIIAYADENLRVAALQAGDVDLIEYVPWQSMAGIEADPRLTLDAVFGPFMYLLFNATKGPLADARVRRAVAHAIRRDDIVKAAFFGRGAPLEGLPIAPQSAFFDAELAKGWHYDPALSKRLLAEAGLAGGFATSILATAQYGMHKDTAEVVQQSLAAIGIQAELRLPDWATRVNLGNRGQYEMAVQGTATDNNDPDGLSNLVDGSLSPSYVRSIGLRVPALEEAMGQARAEFDAAKRKALYREAQRIALQEVPICGLAWRSQGYAMPKTVTGFRNMPGALSFFSGITLEETAIAG</sequence>
<keyword evidence="5" id="KW-1185">Reference proteome</keyword>
<dbReference type="Proteomes" id="UP001243009">
    <property type="component" value="Unassembled WGS sequence"/>
</dbReference>
<proteinExistence type="inferred from homology"/>
<comment type="caution">
    <text evidence="4">The sequence shown here is derived from an EMBL/GenBank/DDBJ whole genome shotgun (WGS) entry which is preliminary data.</text>
</comment>
<dbReference type="Gene3D" id="3.10.105.10">
    <property type="entry name" value="Dipeptide-binding Protein, Domain 3"/>
    <property type="match status" value="1"/>
</dbReference>